<proteinExistence type="predicted"/>
<dbReference type="OrthoDB" id="9941887at2759"/>
<dbReference type="GO" id="GO:0007339">
    <property type="term" value="P:binding of sperm to zona pellucida"/>
    <property type="evidence" value="ECO:0007669"/>
    <property type="project" value="TreeGrafter"/>
</dbReference>
<dbReference type="InterPro" id="IPR000010">
    <property type="entry name" value="Cystatin_dom"/>
</dbReference>
<evidence type="ECO:0000256" key="3">
    <source>
        <dbReference type="ARBA" id="ARBA00023180"/>
    </source>
</evidence>
<keyword evidence="3" id="KW-0325">Glycoprotein</keyword>
<dbReference type="CDD" id="cd00042">
    <property type="entry name" value="CY"/>
    <property type="match status" value="1"/>
</dbReference>
<dbReference type="GO" id="GO:0005576">
    <property type="term" value="C:extracellular region"/>
    <property type="evidence" value="ECO:0007669"/>
    <property type="project" value="TreeGrafter"/>
</dbReference>
<evidence type="ECO:0000256" key="2">
    <source>
        <dbReference type="ARBA" id="ARBA00023157"/>
    </source>
</evidence>
<protein>
    <submittedName>
        <fullName evidence="5">FETUB protein</fullName>
    </submittedName>
</protein>
<dbReference type="InterPro" id="IPR050735">
    <property type="entry name" value="Kininogen_Fetuin_HRG"/>
</dbReference>
<dbReference type="PANTHER" id="PTHR13814:SF10">
    <property type="entry name" value="FETUIN-B"/>
    <property type="match status" value="1"/>
</dbReference>
<dbReference type="PROSITE" id="PS51530">
    <property type="entry name" value="CYSTATIN_FETUIN_B"/>
    <property type="match status" value="1"/>
</dbReference>
<feature type="domain" description="Cystatin fetuin-B-type" evidence="4">
    <location>
        <begin position="75"/>
        <end position="188"/>
    </location>
</feature>
<accession>A0A7K9ECT2</accession>
<evidence type="ECO:0000259" key="4">
    <source>
        <dbReference type="PROSITE" id="PS51530"/>
    </source>
</evidence>
<evidence type="ECO:0000313" key="6">
    <source>
        <dbReference type="Proteomes" id="UP000578343"/>
    </source>
</evidence>
<dbReference type="GO" id="GO:0008191">
    <property type="term" value="F:metalloendopeptidase inhibitor activity"/>
    <property type="evidence" value="ECO:0007669"/>
    <property type="project" value="TreeGrafter"/>
</dbReference>
<keyword evidence="1" id="KW-0732">Signal</keyword>
<gene>
    <name evidence="5" type="primary">Fetub</name>
    <name evidence="5" type="ORF">BARMAR_R01902</name>
</gene>
<organism evidence="5 6">
    <name type="scientific">Baryphthengus martii</name>
    <name type="common">Rufous motmot</name>
    <dbReference type="NCBI Taxonomy" id="176943"/>
    <lineage>
        <taxon>Eukaryota</taxon>
        <taxon>Metazoa</taxon>
        <taxon>Chordata</taxon>
        <taxon>Craniata</taxon>
        <taxon>Vertebrata</taxon>
        <taxon>Euteleostomi</taxon>
        <taxon>Archelosauria</taxon>
        <taxon>Archosauria</taxon>
        <taxon>Dinosauria</taxon>
        <taxon>Saurischia</taxon>
        <taxon>Theropoda</taxon>
        <taxon>Coelurosauria</taxon>
        <taxon>Aves</taxon>
        <taxon>Neognathae</taxon>
        <taxon>Neoaves</taxon>
        <taxon>Telluraves</taxon>
        <taxon>Coraciimorphae</taxon>
        <taxon>Coraciiformes</taxon>
        <taxon>Momotidae</taxon>
        <taxon>Baryphthengus</taxon>
    </lineage>
</organism>
<dbReference type="Pfam" id="PF00031">
    <property type="entry name" value="Cystatin"/>
    <property type="match status" value="1"/>
</dbReference>
<evidence type="ECO:0000313" key="5">
    <source>
        <dbReference type="EMBL" id="NXG74361.1"/>
    </source>
</evidence>
<dbReference type="SUPFAM" id="SSF54403">
    <property type="entry name" value="Cystatin/monellin"/>
    <property type="match status" value="2"/>
</dbReference>
<dbReference type="InterPro" id="IPR025764">
    <property type="entry name" value="Cystatin_Fetuin_B"/>
</dbReference>
<dbReference type="EMBL" id="VWZK01011429">
    <property type="protein sequence ID" value="NXG74361.1"/>
    <property type="molecule type" value="Genomic_DNA"/>
</dbReference>
<dbReference type="Gene3D" id="3.10.450.10">
    <property type="match status" value="2"/>
</dbReference>
<feature type="non-terminal residue" evidence="5">
    <location>
        <position position="1"/>
    </location>
</feature>
<keyword evidence="2" id="KW-1015">Disulfide bond</keyword>
<dbReference type="AlphaFoldDB" id="A0A7K9ECT2"/>
<sequence length="193" mass="21980">QEIGGSVFYLILDVIDTECHVLSKKSWKDCKARAHHSTVYGQCKTSIYMNQQRNIAYLIDYDCTMQPVPPKYIGTLCPDCPIDASPTGPMYLETAVQCLAKFNEESEQTHYFSILNVTRASMQWVIGPAYFVEFLIQETSCSKNRSKVSALQCEKNACIFLFQKIGFCKGSVVNSRREHQQFVTISCEIYNPQ</sequence>
<evidence type="ECO:0000256" key="1">
    <source>
        <dbReference type="ARBA" id="ARBA00022729"/>
    </source>
</evidence>
<dbReference type="Proteomes" id="UP000578343">
    <property type="component" value="Unassembled WGS sequence"/>
</dbReference>
<name>A0A7K9ECT2_BARMA</name>
<keyword evidence="6" id="KW-1185">Reference proteome</keyword>
<dbReference type="GO" id="GO:0004869">
    <property type="term" value="F:cysteine-type endopeptidase inhibitor activity"/>
    <property type="evidence" value="ECO:0007669"/>
    <property type="project" value="InterPro"/>
</dbReference>
<comment type="caution">
    <text evidence="5">The sequence shown here is derived from an EMBL/GenBank/DDBJ whole genome shotgun (WGS) entry which is preliminary data.</text>
</comment>
<dbReference type="PANTHER" id="PTHR13814">
    <property type="entry name" value="FETUIN"/>
    <property type="match status" value="1"/>
</dbReference>
<dbReference type="SMART" id="SM00043">
    <property type="entry name" value="CY"/>
    <property type="match status" value="1"/>
</dbReference>
<reference evidence="5 6" key="1">
    <citation type="submission" date="2019-09" db="EMBL/GenBank/DDBJ databases">
        <title>Bird 10,000 Genomes (B10K) Project - Family phase.</title>
        <authorList>
            <person name="Zhang G."/>
        </authorList>
    </citation>
    <scope>NUCLEOTIDE SEQUENCE [LARGE SCALE GENOMIC DNA]</scope>
    <source>
        <strain evidence="5">B10K-DU-001-21</strain>
        <tissue evidence="5">Muscle</tissue>
    </source>
</reference>
<dbReference type="InterPro" id="IPR046350">
    <property type="entry name" value="Cystatin_sf"/>
</dbReference>
<feature type="non-terminal residue" evidence="5">
    <location>
        <position position="193"/>
    </location>
</feature>